<protein>
    <recommendedName>
        <fullName evidence="3">RNase H type-1 domain-containing protein</fullName>
    </recommendedName>
</protein>
<name>A0ABN9QJ73_9DINO</name>
<accession>A0ABN9QJ73</accession>
<gene>
    <name evidence="1" type="ORF">PCOR1329_LOCUS12444</name>
</gene>
<evidence type="ECO:0000313" key="2">
    <source>
        <dbReference type="Proteomes" id="UP001189429"/>
    </source>
</evidence>
<dbReference type="Proteomes" id="UP001189429">
    <property type="component" value="Unassembled WGS sequence"/>
</dbReference>
<reference evidence="1" key="1">
    <citation type="submission" date="2023-10" db="EMBL/GenBank/DDBJ databases">
        <authorList>
            <person name="Chen Y."/>
            <person name="Shah S."/>
            <person name="Dougan E. K."/>
            <person name="Thang M."/>
            <person name="Chan C."/>
        </authorList>
    </citation>
    <scope>NUCLEOTIDE SEQUENCE [LARGE SCALE GENOMIC DNA]</scope>
</reference>
<sequence>MFSCLAMRKATPHQVLALARNCDKLRVNLTVPGVASANQVPMTKAMRTGGKCEPHVFVLMLDTALEELSAEWDTMGLGFQMKASGERIANVNWVDNVFILAADLEQWRFMTRSMTVLLQRKYGWEWKSSSLEVISNRVDLPSARVSVDGTPQNLTYKRVDAMEALGGMLCPSDPTHVLISHRMQKGDTCLFKYLKAFRGKASVGLKLDAYMSMPRASALSVSPIVHWTSAALWGAIRWERSTLRRVFRLRPKPGAGRQAYLHRTARKIDHWMDVKRKKPVHVCIIERMCVFMWRESTTATILGRIRTDQDRRWWDAIKDALLEWRRHLGFSAHPHRGRQNNQDAVFFAAWGPGWRDRFNIFRAREEYMAAKDSFVHDACACLGLPQVARGTPVEAVGEDLAAQPAKCQKVRGPADLALPVLLCRDELWDLGAERVQLEFVVDNLTLAEIGNGVTRITNNRYRNTLDCLRLRLKTLYSSVFEYKAKYLDPIDWRPREHNQAADHIANCVLAGRADVDTLSCKDVAEHLNGAVALQLFSDGGYVHGVGAAAFVVVGVFQCDAGFRSKIIGARARYFPESHCAFHMEVEALGMATKCMIDLAEKMARPPKRARAM</sequence>
<dbReference type="EMBL" id="CAUYUJ010003632">
    <property type="protein sequence ID" value="CAK0806088.1"/>
    <property type="molecule type" value="Genomic_DNA"/>
</dbReference>
<organism evidence="1 2">
    <name type="scientific">Prorocentrum cordatum</name>
    <dbReference type="NCBI Taxonomy" id="2364126"/>
    <lineage>
        <taxon>Eukaryota</taxon>
        <taxon>Sar</taxon>
        <taxon>Alveolata</taxon>
        <taxon>Dinophyceae</taxon>
        <taxon>Prorocentrales</taxon>
        <taxon>Prorocentraceae</taxon>
        <taxon>Prorocentrum</taxon>
    </lineage>
</organism>
<evidence type="ECO:0008006" key="3">
    <source>
        <dbReference type="Google" id="ProtNLM"/>
    </source>
</evidence>
<proteinExistence type="predicted"/>
<evidence type="ECO:0000313" key="1">
    <source>
        <dbReference type="EMBL" id="CAK0806088.1"/>
    </source>
</evidence>
<keyword evidence="2" id="KW-1185">Reference proteome</keyword>
<comment type="caution">
    <text evidence="1">The sequence shown here is derived from an EMBL/GenBank/DDBJ whole genome shotgun (WGS) entry which is preliminary data.</text>
</comment>